<dbReference type="EMBL" id="CP021455">
    <property type="protein sequence ID" value="ARU05987.1"/>
    <property type="molecule type" value="Genomic_DNA"/>
</dbReference>
<evidence type="ECO:0000256" key="2">
    <source>
        <dbReference type="ARBA" id="ARBA00022723"/>
    </source>
</evidence>
<keyword evidence="5" id="KW-0812">Transmembrane</keyword>
<keyword evidence="1 4" id="KW-0349">Heme</keyword>
<evidence type="ECO:0000259" key="6">
    <source>
        <dbReference type="PROSITE" id="PS51007"/>
    </source>
</evidence>
<keyword evidence="3 4" id="KW-0408">Iron</keyword>
<evidence type="ECO:0000256" key="5">
    <source>
        <dbReference type="SAM" id="Phobius"/>
    </source>
</evidence>
<name>A0A1Y0EQQ7_9BURK</name>
<sequence length="408" mass="43455">MDLAAMRERVLAALDAAQRAWLQGLDLLGLARTVDGQPAWPHAWRFSAQVLAYDAGLLRQLLWTLAAIALALTCAGAALLSQRRTRRHRQVPAPARPHPLLTWPRAWWALAALALLAAPWPPAHLVFTRAVPTSFHQSPTGFEARAIVAGQQLYAAHCASCHGPTARGDGPRAAQGGPNDLWPPTLIGNLLSKRLEGELLWRVRHGWQADEGPHPPHAFGAALSAEQTWQVLDFLRANAAGQNVAEGGGWPQPVRLPRAQSACPAAPASLRTRLVFADTVPADLRPDPRLFTVLVTPAGAASGAADSVAVDCTLDDPDFRTAMAQLLGVPPTSLNGHQVLSDRAGWLRARSTPGAAGWRDDDLLCQTPTGPEAAVADASRPVGEGLDALIARMDAAPLLPLRAGFAHR</sequence>
<organism evidence="7 8">
    <name type="scientific">Comamonas serinivorans</name>
    <dbReference type="NCBI Taxonomy" id="1082851"/>
    <lineage>
        <taxon>Bacteria</taxon>
        <taxon>Pseudomonadati</taxon>
        <taxon>Pseudomonadota</taxon>
        <taxon>Betaproteobacteria</taxon>
        <taxon>Burkholderiales</taxon>
        <taxon>Comamonadaceae</taxon>
        <taxon>Comamonas</taxon>
    </lineage>
</organism>
<evidence type="ECO:0000256" key="1">
    <source>
        <dbReference type="ARBA" id="ARBA00022617"/>
    </source>
</evidence>
<keyword evidence="5" id="KW-0472">Membrane</keyword>
<dbReference type="Pfam" id="PF00034">
    <property type="entry name" value="Cytochrom_C"/>
    <property type="match status" value="1"/>
</dbReference>
<feature type="transmembrane region" description="Helical" evidence="5">
    <location>
        <begin position="106"/>
        <end position="127"/>
    </location>
</feature>
<feature type="domain" description="Cytochrome c" evidence="6">
    <location>
        <begin position="145"/>
        <end position="239"/>
    </location>
</feature>
<proteinExistence type="predicted"/>
<dbReference type="GO" id="GO:0020037">
    <property type="term" value="F:heme binding"/>
    <property type="evidence" value="ECO:0007669"/>
    <property type="project" value="InterPro"/>
</dbReference>
<reference evidence="7 8" key="1">
    <citation type="submission" date="2017-05" db="EMBL/GenBank/DDBJ databases">
        <authorList>
            <person name="Song R."/>
            <person name="Chenine A.L."/>
            <person name="Ruprecht R.M."/>
        </authorList>
    </citation>
    <scope>NUCLEOTIDE SEQUENCE [LARGE SCALE GENOMIC DNA]</scope>
    <source>
        <strain evidence="7 8">DSM 26136</strain>
    </source>
</reference>
<dbReference type="SUPFAM" id="SSF46626">
    <property type="entry name" value="Cytochrome c"/>
    <property type="match status" value="1"/>
</dbReference>
<protein>
    <recommendedName>
        <fullName evidence="6">Cytochrome c domain-containing protein</fullName>
    </recommendedName>
</protein>
<dbReference type="InterPro" id="IPR036909">
    <property type="entry name" value="Cyt_c-like_dom_sf"/>
</dbReference>
<dbReference type="Gene3D" id="1.10.760.10">
    <property type="entry name" value="Cytochrome c-like domain"/>
    <property type="match status" value="1"/>
</dbReference>
<feature type="transmembrane region" description="Helical" evidence="5">
    <location>
        <begin position="61"/>
        <end position="80"/>
    </location>
</feature>
<dbReference type="AlphaFoldDB" id="A0A1Y0EQQ7"/>
<keyword evidence="5" id="KW-1133">Transmembrane helix</keyword>
<dbReference type="PROSITE" id="PS51007">
    <property type="entry name" value="CYTC"/>
    <property type="match status" value="1"/>
</dbReference>
<keyword evidence="2 4" id="KW-0479">Metal-binding</keyword>
<evidence type="ECO:0000256" key="3">
    <source>
        <dbReference type="ARBA" id="ARBA00023004"/>
    </source>
</evidence>
<dbReference type="InterPro" id="IPR009056">
    <property type="entry name" value="Cyt_c-like_dom"/>
</dbReference>
<dbReference type="GO" id="GO:0046872">
    <property type="term" value="F:metal ion binding"/>
    <property type="evidence" value="ECO:0007669"/>
    <property type="project" value="UniProtKB-KW"/>
</dbReference>
<evidence type="ECO:0000313" key="7">
    <source>
        <dbReference type="EMBL" id="ARU05987.1"/>
    </source>
</evidence>
<accession>A0A1Y0EQQ7</accession>
<dbReference type="GO" id="GO:0009055">
    <property type="term" value="F:electron transfer activity"/>
    <property type="evidence" value="ECO:0007669"/>
    <property type="project" value="InterPro"/>
</dbReference>
<evidence type="ECO:0000313" key="8">
    <source>
        <dbReference type="Proteomes" id="UP000196138"/>
    </source>
</evidence>
<keyword evidence="8" id="KW-1185">Reference proteome</keyword>
<evidence type="ECO:0000256" key="4">
    <source>
        <dbReference type="PROSITE-ProRule" id="PRU00433"/>
    </source>
</evidence>
<dbReference type="KEGG" id="cser:CCO03_16100"/>
<dbReference type="Proteomes" id="UP000196138">
    <property type="component" value="Chromosome"/>
</dbReference>
<gene>
    <name evidence="7" type="ORF">CCO03_16100</name>
</gene>